<organism evidence="3 4">
    <name type="scientific">Macrophomina phaseolina</name>
    <dbReference type="NCBI Taxonomy" id="35725"/>
    <lineage>
        <taxon>Eukaryota</taxon>
        <taxon>Fungi</taxon>
        <taxon>Dikarya</taxon>
        <taxon>Ascomycota</taxon>
        <taxon>Pezizomycotina</taxon>
        <taxon>Dothideomycetes</taxon>
        <taxon>Dothideomycetes incertae sedis</taxon>
        <taxon>Botryosphaeriales</taxon>
        <taxon>Botryosphaeriaceae</taxon>
        <taxon>Macrophomina</taxon>
    </lineage>
</organism>
<evidence type="ECO:0000313" key="3">
    <source>
        <dbReference type="EMBL" id="KAH7050317.1"/>
    </source>
</evidence>
<sequence length="209" mass="23454">MAVTNGLHWQMRSLIPQPCFLFWSPFPSQFCFVLLFSFSFFAFLTAPNPKALAGFSAHLPPFIGVCYIGFPLFSTSLTSATIPPESASKQCTCYRQFDHCIPQPHRGTLLDRPAPINPTNGILTSRCSTHAKLMPSPAVTAPGKKKKKKKTRKQRFTRSLRNTRARNLRWRDGRQLPEKSDSGSYRAGTARRRNVGKACKGCGSALRWF</sequence>
<feature type="region of interest" description="Disordered" evidence="1">
    <location>
        <begin position="134"/>
        <end position="191"/>
    </location>
</feature>
<comment type="caution">
    <text evidence="3">The sequence shown here is derived from an EMBL/GenBank/DDBJ whole genome shotgun (WGS) entry which is preliminary data.</text>
</comment>
<feature type="transmembrane region" description="Helical" evidence="2">
    <location>
        <begin position="20"/>
        <end position="44"/>
    </location>
</feature>
<feature type="compositionally biased region" description="Basic residues" evidence="1">
    <location>
        <begin position="143"/>
        <end position="168"/>
    </location>
</feature>
<dbReference type="Proteomes" id="UP000774617">
    <property type="component" value="Unassembled WGS sequence"/>
</dbReference>
<feature type="compositionally biased region" description="Basic and acidic residues" evidence="1">
    <location>
        <begin position="169"/>
        <end position="181"/>
    </location>
</feature>
<evidence type="ECO:0000313" key="4">
    <source>
        <dbReference type="Proteomes" id="UP000774617"/>
    </source>
</evidence>
<keyword evidence="4" id="KW-1185">Reference proteome</keyword>
<evidence type="ECO:0000256" key="1">
    <source>
        <dbReference type="SAM" id="MobiDB-lite"/>
    </source>
</evidence>
<gene>
    <name evidence="3" type="ORF">B0J12DRAFT_93662</name>
</gene>
<feature type="transmembrane region" description="Helical" evidence="2">
    <location>
        <begin position="51"/>
        <end position="73"/>
    </location>
</feature>
<reference evidence="3 4" key="1">
    <citation type="journal article" date="2021" name="Nat. Commun.">
        <title>Genetic determinants of endophytism in the Arabidopsis root mycobiome.</title>
        <authorList>
            <person name="Mesny F."/>
            <person name="Miyauchi S."/>
            <person name="Thiergart T."/>
            <person name="Pickel B."/>
            <person name="Atanasova L."/>
            <person name="Karlsson M."/>
            <person name="Huettel B."/>
            <person name="Barry K.W."/>
            <person name="Haridas S."/>
            <person name="Chen C."/>
            <person name="Bauer D."/>
            <person name="Andreopoulos W."/>
            <person name="Pangilinan J."/>
            <person name="LaButti K."/>
            <person name="Riley R."/>
            <person name="Lipzen A."/>
            <person name="Clum A."/>
            <person name="Drula E."/>
            <person name="Henrissat B."/>
            <person name="Kohler A."/>
            <person name="Grigoriev I.V."/>
            <person name="Martin F.M."/>
            <person name="Hacquard S."/>
        </authorList>
    </citation>
    <scope>NUCLEOTIDE SEQUENCE [LARGE SCALE GENOMIC DNA]</scope>
    <source>
        <strain evidence="3 4">MPI-SDFR-AT-0080</strain>
    </source>
</reference>
<name>A0ABQ8GB35_9PEZI</name>
<protein>
    <submittedName>
        <fullName evidence="3">Uncharacterized protein</fullName>
    </submittedName>
</protein>
<keyword evidence="2" id="KW-0472">Membrane</keyword>
<keyword evidence="2" id="KW-0812">Transmembrane</keyword>
<proteinExistence type="predicted"/>
<dbReference type="EMBL" id="JAGTJR010000013">
    <property type="protein sequence ID" value="KAH7050317.1"/>
    <property type="molecule type" value="Genomic_DNA"/>
</dbReference>
<keyword evidence="2" id="KW-1133">Transmembrane helix</keyword>
<accession>A0ABQ8GB35</accession>
<evidence type="ECO:0000256" key="2">
    <source>
        <dbReference type="SAM" id="Phobius"/>
    </source>
</evidence>